<dbReference type="GO" id="GO:0007166">
    <property type="term" value="P:cell surface receptor signaling pathway"/>
    <property type="evidence" value="ECO:0007669"/>
    <property type="project" value="InterPro"/>
</dbReference>
<reference evidence="2" key="1">
    <citation type="submission" date="2020-05" db="EMBL/GenBank/DDBJ databases">
        <title>Mycena genomes resolve the evolution of fungal bioluminescence.</title>
        <authorList>
            <person name="Tsai I.J."/>
        </authorList>
    </citation>
    <scope>NUCLEOTIDE SEQUENCE</scope>
    <source>
        <strain evidence="2">160909Yilan</strain>
    </source>
</reference>
<dbReference type="EMBL" id="JACAZH010000003">
    <property type="protein sequence ID" value="KAF7373307.1"/>
    <property type="molecule type" value="Genomic_DNA"/>
</dbReference>
<dbReference type="AlphaFoldDB" id="A0A8H6Z9A4"/>
<dbReference type="Proteomes" id="UP000623467">
    <property type="component" value="Unassembled WGS sequence"/>
</dbReference>
<comment type="caution">
    <text evidence="2">The sequence shown here is derived from an EMBL/GenBank/DDBJ whole genome shotgun (WGS) entry which is preliminary data.</text>
</comment>
<evidence type="ECO:0000256" key="1">
    <source>
        <dbReference type="SAM" id="MobiDB-lite"/>
    </source>
</evidence>
<proteinExistence type="predicted"/>
<organism evidence="2 3">
    <name type="scientific">Mycena sanguinolenta</name>
    <dbReference type="NCBI Taxonomy" id="230812"/>
    <lineage>
        <taxon>Eukaryota</taxon>
        <taxon>Fungi</taxon>
        <taxon>Dikarya</taxon>
        <taxon>Basidiomycota</taxon>
        <taxon>Agaricomycotina</taxon>
        <taxon>Agaricomycetes</taxon>
        <taxon>Agaricomycetidae</taxon>
        <taxon>Agaricales</taxon>
        <taxon>Marasmiineae</taxon>
        <taxon>Mycenaceae</taxon>
        <taxon>Mycena</taxon>
    </lineage>
</organism>
<dbReference type="Gene3D" id="1.20.930.20">
    <property type="entry name" value="Adaptor protein Cbl, N-terminal domain"/>
    <property type="match status" value="1"/>
</dbReference>
<accession>A0A8H6Z9A4</accession>
<gene>
    <name evidence="2" type="ORF">MSAN_00540000</name>
</gene>
<feature type="region of interest" description="Disordered" evidence="1">
    <location>
        <begin position="201"/>
        <end position="227"/>
    </location>
</feature>
<keyword evidence="3" id="KW-1185">Reference proteome</keyword>
<dbReference type="OrthoDB" id="3069255at2759"/>
<sequence>MCNGIPAIGVLSGIADTLSDIIGQIQQTSANEHSLAQLAARIERLTLIVAHMARDDPSKEQALVQSLSQELALMVEELKAARSRDELDQFFNDVDNAWILQRHNTALAQMIADSTSLTVHEVAKSLRELEVGSDAEIDFCSSYMRVTELEITGILPPRSQARICGIETFWLTRFSVGGTGGTADSGHVGGEGEDHQIGNVFAPTPSGDTRSCTGGFGDPEGSDDDKLEDLQLCNRVVPKVGLLRRLSRSRSRGRSSYNSDEEPQRDMPRSRRFQPADDAGTAQTAVNVLLFALRTLSNITSNIPMAGVLSGIIDPLLDIVGQIQQTSANERSLAELAARVERLTPIVTQMAQYDPKTGQVIVQRLQQELELMTEDLKMASARGKLTQFFNNVSNASTLQKTNTALDRMITDSMFSTLQQLAISQLHLSEQVRHVRNEIAQMRSIGHVFPGDTASIDVAESMHITVSQQLLIGQVNLFRATSESSERDD</sequence>
<name>A0A8H6Z9A4_9AGAR</name>
<evidence type="ECO:0000313" key="3">
    <source>
        <dbReference type="Proteomes" id="UP000623467"/>
    </source>
</evidence>
<dbReference type="InterPro" id="IPR036537">
    <property type="entry name" value="Adaptor_Cbl_N_dom_sf"/>
</dbReference>
<evidence type="ECO:0000313" key="2">
    <source>
        <dbReference type="EMBL" id="KAF7373307.1"/>
    </source>
</evidence>
<feature type="region of interest" description="Disordered" evidence="1">
    <location>
        <begin position="247"/>
        <end position="278"/>
    </location>
</feature>
<dbReference type="CDD" id="cd21037">
    <property type="entry name" value="MLKL_NTD"/>
    <property type="match status" value="1"/>
</dbReference>
<protein>
    <submittedName>
        <fullName evidence="2">Uncharacterized protein</fullName>
    </submittedName>
</protein>
<dbReference type="InterPro" id="IPR059179">
    <property type="entry name" value="MLKL-like_MCAfunc"/>
</dbReference>